<protein>
    <submittedName>
        <fullName evidence="3">CubicO group peptidase, beta-lactamase class C family</fullName>
    </submittedName>
</protein>
<sequence length="550" mass="60030">MIHRFRKNGVPQAGAIRWHTTLVLALVMLLSSGMGQAVLAHGALAPTVSAPALDAFAHKDMQTFGTPGMAAVIVDGDKTTTYAWGVRKLGTSAKVDAHTIFPIGSNTKAFTAAALAILVDEGKLHWNDRVADKLPGFRMYDAYASSEMTVTDLLVHRSGLGLGEGDLMMFPTSNRTRAELVHDIRYLKPKYSFRSGYDYDNVLYVVAGQLVQAVSGQRWEDFVQQHILDPLQMHDTRTSIDAHTADQVALHAKNTTSVRGVGKQAVLTTVMTGDVFAPAGALQVSAVDMGRWLQLQLDRGKMADGKRLLSAASAKMLWTPQTLIPISPLPPEVALAQPQFDAYALGLEVQDYRGHKIITHLGGVLGGVSAVVIIPDRHAAFAIMLNSEDIGALFAMREHLLDTLLDLPSPDWIAGYKQMFDSIHAGAIAALHNQGATTHPERGPSLPLSGYAGVYRDPWYGTATISQDKSRHSALDISFDRSPGLHGTLEHVQYDTFRTHWAMPDVEDAYVTFALNPDGSIDRMTMKAVSPLADFSWDYQDLRFVPVTKH</sequence>
<organism evidence="3 4">
    <name type="scientific">Rhodanobacter glycinis</name>
    <dbReference type="NCBI Taxonomy" id="582702"/>
    <lineage>
        <taxon>Bacteria</taxon>
        <taxon>Pseudomonadati</taxon>
        <taxon>Pseudomonadota</taxon>
        <taxon>Gammaproteobacteria</taxon>
        <taxon>Lysobacterales</taxon>
        <taxon>Rhodanobacteraceae</taxon>
        <taxon>Rhodanobacter</taxon>
    </lineage>
</organism>
<dbReference type="InterPro" id="IPR012338">
    <property type="entry name" value="Beta-lactam/transpept-like"/>
</dbReference>
<dbReference type="InterPro" id="IPR001466">
    <property type="entry name" value="Beta-lactam-related"/>
</dbReference>
<evidence type="ECO:0000313" key="3">
    <source>
        <dbReference type="EMBL" id="SFK21422.1"/>
    </source>
</evidence>
<proteinExistence type="predicted"/>
<feature type="domain" description="Peptidase S12 Pab87-related C-terminal" evidence="2">
    <location>
        <begin position="442"/>
        <end position="544"/>
    </location>
</feature>
<feature type="domain" description="Beta-lactamase-related" evidence="1">
    <location>
        <begin position="54"/>
        <end position="390"/>
    </location>
</feature>
<dbReference type="Gene3D" id="3.40.710.10">
    <property type="entry name" value="DD-peptidase/beta-lactamase superfamily"/>
    <property type="match status" value="1"/>
</dbReference>
<dbReference type="InterPro" id="IPR050491">
    <property type="entry name" value="AmpC-like"/>
</dbReference>
<dbReference type="AlphaFoldDB" id="A0A1I3XPE5"/>
<dbReference type="SUPFAM" id="SSF56601">
    <property type="entry name" value="beta-lactamase/transpeptidase-like"/>
    <property type="match status" value="1"/>
</dbReference>
<reference evidence="4" key="1">
    <citation type="submission" date="2016-10" db="EMBL/GenBank/DDBJ databases">
        <authorList>
            <person name="Varghese N."/>
            <person name="Submissions S."/>
        </authorList>
    </citation>
    <scope>NUCLEOTIDE SEQUENCE [LARGE SCALE GENOMIC DNA]</scope>
    <source>
        <strain evidence="4">MO64</strain>
    </source>
</reference>
<evidence type="ECO:0000313" key="4">
    <source>
        <dbReference type="Proteomes" id="UP000198725"/>
    </source>
</evidence>
<dbReference type="Pfam" id="PF11954">
    <property type="entry name" value="DUF3471"/>
    <property type="match status" value="1"/>
</dbReference>
<dbReference type="Pfam" id="PF00144">
    <property type="entry name" value="Beta-lactamase"/>
    <property type="match status" value="1"/>
</dbReference>
<dbReference type="PANTHER" id="PTHR46825:SF15">
    <property type="entry name" value="BETA-LACTAMASE-RELATED DOMAIN-CONTAINING PROTEIN"/>
    <property type="match status" value="1"/>
</dbReference>
<dbReference type="PANTHER" id="PTHR46825">
    <property type="entry name" value="D-ALANYL-D-ALANINE-CARBOXYPEPTIDASE/ENDOPEPTIDASE AMPH"/>
    <property type="match status" value="1"/>
</dbReference>
<dbReference type="Proteomes" id="UP000198725">
    <property type="component" value="Unassembled WGS sequence"/>
</dbReference>
<evidence type="ECO:0000259" key="2">
    <source>
        <dbReference type="Pfam" id="PF11954"/>
    </source>
</evidence>
<dbReference type="Gene3D" id="2.40.128.600">
    <property type="match status" value="1"/>
</dbReference>
<dbReference type="RefSeq" id="WP_217638541.1">
    <property type="nucleotide sequence ID" value="NZ_FOSR01000001.1"/>
</dbReference>
<gene>
    <name evidence="3" type="ORF">SAMN05192579_10188</name>
</gene>
<name>A0A1I3XPE5_9GAMM</name>
<dbReference type="EMBL" id="FOSR01000001">
    <property type="protein sequence ID" value="SFK21422.1"/>
    <property type="molecule type" value="Genomic_DNA"/>
</dbReference>
<keyword evidence="4" id="KW-1185">Reference proteome</keyword>
<evidence type="ECO:0000259" key="1">
    <source>
        <dbReference type="Pfam" id="PF00144"/>
    </source>
</evidence>
<accession>A0A1I3XPE5</accession>
<dbReference type="InterPro" id="IPR021860">
    <property type="entry name" value="Peptidase_S12_Pab87-rel_C"/>
</dbReference>